<keyword evidence="2" id="KW-0732">Signal</keyword>
<accession>A0ABU8A0J8</accession>
<evidence type="ECO:0000313" key="3">
    <source>
        <dbReference type="EMBL" id="MEH0559914.1"/>
    </source>
</evidence>
<sequence>MRTRKISVLTMTAVALGLALTACDNDGGDNASSSASSSSVTTSNTAESGTVEGKSSDTPAKSDAKCTDQINYAEDSRSNAEINSIGEDTGTCPPVKK</sequence>
<reference evidence="3 4" key="1">
    <citation type="submission" date="2023-04" db="EMBL/GenBank/DDBJ databases">
        <title>Genomic diversity of scab-causing Streptomyces spp. in the province of Quebec, Canada.</title>
        <authorList>
            <person name="Biessy A."/>
            <person name="Cadieux M."/>
            <person name="Ciotola M."/>
            <person name="Filion M."/>
        </authorList>
    </citation>
    <scope>NUCLEOTIDE SEQUENCE [LARGE SCALE GENOMIC DNA]</scope>
    <source>
        <strain evidence="3 4">B21-103</strain>
    </source>
</reference>
<evidence type="ECO:0000313" key="4">
    <source>
        <dbReference type="Proteomes" id="UP001382181"/>
    </source>
</evidence>
<keyword evidence="4" id="KW-1185">Reference proteome</keyword>
<organism evidence="3 4">
    <name type="scientific">Streptomyces silvae</name>
    <dbReference type="NCBI Taxonomy" id="2803812"/>
    <lineage>
        <taxon>Bacteria</taxon>
        <taxon>Bacillati</taxon>
        <taxon>Actinomycetota</taxon>
        <taxon>Actinomycetes</taxon>
        <taxon>Kitasatosporales</taxon>
        <taxon>Streptomycetaceae</taxon>
        <taxon>Streptomyces</taxon>
    </lineage>
</organism>
<feature type="compositionally biased region" description="Low complexity" evidence="1">
    <location>
        <begin position="31"/>
        <end position="48"/>
    </location>
</feature>
<comment type="caution">
    <text evidence="3">The sequence shown here is derived from an EMBL/GenBank/DDBJ whole genome shotgun (WGS) entry which is preliminary data.</text>
</comment>
<evidence type="ECO:0008006" key="5">
    <source>
        <dbReference type="Google" id="ProtNLM"/>
    </source>
</evidence>
<gene>
    <name evidence="3" type="ORF">QBA37_11720</name>
</gene>
<protein>
    <recommendedName>
        <fullName evidence="5">Secreted protein</fullName>
    </recommendedName>
</protein>
<dbReference type="PROSITE" id="PS51257">
    <property type="entry name" value="PROKAR_LIPOPROTEIN"/>
    <property type="match status" value="1"/>
</dbReference>
<feature type="region of interest" description="Disordered" evidence="1">
    <location>
        <begin position="26"/>
        <end position="97"/>
    </location>
</feature>
<dbReference type="Proteomes" id="UP001382181">
    <property type="component" value="Unassembled WGS sequence"/>
</dbReference>
<evidence type="ECO:0000256" key="2">
    <source>
        <dbReference type="SAM" id="SignalP"/>
    </source>
</evidence>
<evidence type="ECO:0000256" key="1">
    <source>
        <dbReference type="SAM" id="MobiDB-lite"/>
    </source>
</evidence>
<feature type="signal peptide" evidence="2">
    <location>
        <begin position="1"/>
        <end position="24"/>
    </location>
</feature>
<name>A0ABU8A0J8_9ACTN</name>
<dbReference type="RefSeq" id="WP_334557247.1">
    <property type="nucleotide sequence ID" value="NZ_JARUMK010000001.1"/>
</dbReference>
<proteinExistence type="predicted"/>
<dbReference type="EMBL" id="JARUMK010000001">
    <property type="protein sequence ID" value="MEH0559914.1"/>
    <property type="molecule type" value="Genomic_DNA"/>
</dbReference>
<feature type="chain" id="PRO_5045805715" description="Secreted protein" evidence="2">
    <location>
        <begin position="25"/>
        <end position="97"/>
    </location>
</feature>